<dbReference type="PANTHER" id="PTHR21367">
    <property type="entry name" value="ARGININE-TRNA-PROTEIN TRANSFERASE 1"/>
    <property type="match status" value="1"/>
</dbReference>
<evidence type="ECO:0000313" key="7">
    <source>
        <dbReference type="EMBL" id="MBW8192447.1"/>
    </source>
</evidence>
<dbReference type="PIRSF" id="PIRSF037208">
    <property type="entry name" value="ATE_pro_prd"/>
    <property type="match status" value="1"/>
</dbReference>
<feature type="domain" description="N-end rule aminoacyl transferase C-terminal" evidence="6">
    <location>
        <begin position="107"/>
        <end position="226"/>
    </location>
</feature>
<comment type="caution">
    <text evidence="7">The sequence shown here is derived from an EMBL/GenBank/DDBJ whole genome shotgun (WGS) entry which is preliminary data.</text>
</comment>
<evidence type="ECO:0000256" key="2">
    <source>
        <dbReference type="ARBA" id="ARBA00022679"/>
    </source>
</evidence>
<dbReference type="PANTHER" id="PTHR21367:SF1">
    <property type="entry name" value="ARGINYL-TRNA--PROTEIN TRANSFERASE 1"/>
    <property type="match status" value="1"/>
</dbReference>
<dbReference type="Pfam" id="PF04377">
    <property type="entry name" value="ATE_C"/>
    <property type="match status" value="1"/>
</dbReference>
<comment type="function">
    <text evidence="4">Functions in the N-end rule pathway of protein degradation where it conjugates Leu from its aminoacyl-tRNA to the N-termini of proteins containing an N-terminal aspartate or glutamate.</text>
</comment>
<dbReference type="EC" id="2.3.2.29" evidence="4"/>
<comment type="catalytic activity">
    <reaction evidence="4">
        <text>N-terminal L-aspartyl-[protein] + L-leucyl-tRNA(Leu) = N-terminal L-leucyl-L-aspartyl-[protein] + tRNA(Leu) + H(+)</text>
        <dbReference type="Rhea" id="RHEA:50420"/>
        <dbReference type="Rhea" id="RHEA-COMP:9613"/>
        <dbReference type="Rhea" id="RHEA-COMP:9622"/>
        <dbReference type="Rhea" id="RHEA-COMP:12669"/>
        <dbReference type="Rhea" id="RHEA-COMP:12674"/>
        <dbReference type="ChEBI" id="CHEBI:15378"/>
        <dbReference type="ChEBI" id="CHEBI:64720"/>
        <dbReference type="ChEBI" id="CHEBI:78442"/>
        <dbReference type="ChEBI" id="CHEBI:78494"/>
        <dbReference type="ChEBI" id="CHEBI:133042"/>
        <dbReference type="EC" id="2.3.2.29"/>
    </reaction>
</comment>
<dbReference type="Proteomes" id="UP001166251">
    <property type="component" value="Unassembled WGS sequence"/>
</dbReference>
<accession>A0ABS7EJB6</accession>
<evidence type="ECO:0000256" key="3">
    <source>
        <dbReference type="ARBA" id="ARBA00023315"/>
    </source>
</evidence>
<evidence type="ECO:0000256" key="1">
    <source>
        <dbReference type="ARBA" id="ARBA00022490"/>
    </source>
</evidence>
<keyword evidence="2 4" id="KW-0808">Transferase</keyword>
<proteinExistence type="inferred from homology"/>
<dbReference type="InterPro" id="IPR016181">
    <property type="entry name" value="Acyl_CoA_acyltransferase"/>
</dbReference>
<dbReference type="InterPro" id="IPR017138">
    <property type="entry name" value="Asp_Glu_LeuTrfase"/>
</dbReference>
<comment type="catalytic activity">
    <reaction evidence="4">
        <text>N-terminal L-glutamyl-[protein] + L-leucyl-tRNA(Leu) = N-terminal L-leucyl-L-glutamyl-[protein] + tRNA(Leu) + H(+)</text>
        <dbReference type="Rhea" id="RHEA:50412"/>
        <dbReference type="Rhea" id="RHEA-COMP:9613"/>
        <dbReference type="Rhea" id="RHEA-COMP:9622"/>
        <dbReference type="Rhea" id="RHEA-COMP:12664"/>
        <dbReference type="Rhea" id="RHEA-COMP:12668"/>
        <dbReference type="ChEBI" id="CHEBI:15378"/>
        <dbReference type="ChEBI" id="CHEBI:64721"/>
        <dbReference type="ChEBI" id="CHEBI:78442"/>
        <dbReference type="ChEBI" id="CHEBI:78494"/>
        <dbReference type="ChEBI" id="CHEBI:133041"/>
        <dbReference type="EC" id="2.3.2.29"/>
    </reaction>
</comment>
<dbReference type="InterPro" id="IPR030700">
    <property type="entry name" value="N-end_Aminoacyl_Trfase"/>
</dbReference>
<feature type="domain" description="N-end aminoacyl transferase N-terminal" evidence="5">
    <location>
        <begin position="17"/>
        <end position="87"/>
    </location>
</feature>
<keyword evidence="1 4" id="KW-0963">Cytoplasm</keyword>
<dbReference type="EMBL" id="JAHZSS010000023">
    <property type="protein sequence ID" value="MBW8192447.1"/>
    <property type="molecule type" value="Genomic_DNA"/>
</dbReference>
<dbReference type="NCBIfam" id="NF002345">
    <property type="entry name" value="PRK01305.2-2"/>
    <property type="match status" value="1"/>
</dbReference>
<reference evidence="7" key="1">
    <citation type="submission" date="2021-07" db="EMBL/GenBank/DDBJ databases">
        <title>Neiella marina sp. nov., isolated from the intestinal content of sea cucumber Apostichopus japonicus.</title>
        <authorList>
            <person name="Bai X."/>
        </authorList>
    </citation>
    <scope>NUCLEOTIDE SEQUENCE</scope>
    <source>
        <strain evidence="7">126</strain>
    </source>
</reference>
<protein>
    <recommendedName>
        <fullName evidence="4">Aspartate/glutamate leucyltransferase</fullName>
        <ecNumber evidence="4">2.3.2.29</ecNumber>
    </recommendedName>
</protein>
<comment type="similarity">
    <text evidence="4">Belongs to the R-transferase family. Bpt subfamily.</text>
</comment>
<name>A0ABS7EJB6_9GAMM</name>
<organism evidence="7 8">
    <name type="scientific">Neiella holothuriorum</name>
    <dbReference type="NCBI Taxonomy" id="2870530"/>
    <lineage>
        <taxon>Bacteria</taxon>
        <taxon>Pseudomonadati</taxon>
        <taxon>Pseudomonadota</taxon>
        <taxon>Gammaproteobacteria</taxon>
        <taxon>Alteromonadales</taxon>
        <taxon>Echinimonadaceae</taxon>
        <taxon>Neiella</taxon>
    </lineage>
</organism>
<dbReference type="SUPFAM" id="SSF55729">
    <property type="entry name" value="Acyl-CoA N-acyltransferases (Nat)"/>
    <property type="match status" value="1"/>
</dbReference>
<evidence type="ECO:0000259" key="5">
    <source>
        <dbReference type="Pfam" id="PF04376"/>
    </source>
</evidence>
<dbReference type="InterPro" id="IPR007471">
    <property type="entry name" value="N-end_Aminoacyl_Trfase_N"/>
</dbReference>
<keyword evidence="3 4" id="KW-0012">Acyltransferase</keyword>
<sequence>MSSEPLQQARLALSQPSQCSYLEDQQEQLLFVLDQRVMNEYGYDYLLAHGFRRSGTEVYRPHCASCSACQSLRIPVAEFVASSSQKRVAKKSKAFRWQVSEDVSDDHFAMYSRYIEQRHSDGSMYPPNRQQLTKFSRNEWLAVLHLECWLDDQLVAVAITDETPNALSALYTYFEPEFEHLSLGTACILQQIELAKAIGKDYLYLGYQIDNCSAMNYKTNFRPNEQFIGGRWLTCKKSAS</sequence>
<evidence type="ECO:0000256" key="4">
    <source>
        <dbReference type="HAMAP-Rule" id="MF_00689"/>
    </source>
</evidence>
<dbReference type="InterPro" id="IPR007472">
    <property type="entry name" value="N-end_Aminoacyl_Trfase_C"/>
</dbReference>
<evidence type="ECO:0000313" key="8">
    <source>
        <dbReference type="Proteomes" id="UP001166251"/>
    </source>
</evidence>
<keyword evidence="8" id="KW-1185">Reference proteome</keyword>
<dbReference type="RefSeq" id="WP_220105072.1">
    <property type="nucleotide sequence ID" value="NZ_JAHZSS010000023.1"/>
</dbReference>
<comment type="subcellular location">
    <subcellularLocation>
        <location evidence="4">Cytoplasm</location>
    </subcellularLocation>
</comment>
<dbReference type="NCBIfam" id="NF002346">
    <property type="entry name" value="PRK01305.2-3"/>
    <property type="match status" value="1"/>
</dbReference>
<dbReference type="Pfam" id="PF04376">
    <property type="entry name" value="ATE_N"/>
    <property type="match status" value="1"/>
</dbReference>
<gene>
    <name evidence="4" type="primary">bpt</name>
    <name evidence="7" type="ORF">K0504_15520</name>
</gene>
<dbReference type="GO" id="GO:0004057">
    <property type="term" value="F:arginyl-tRNA--protein transferase activity"/>
    <property type="evidence" value="ECO:0007669"/>
    <property type="project" value="UniProtKB-EC"/>
</dbReference>
<evidence type="ECO:0000259" key="6">
    <source>
        <dbReference type="Pfam" id="PF04377"/>
    </source>
</evidence>
<dbReference type="NCBIfam" id="NF002342">
    <property type="entry name" value="PRK01305.1-3"/>
    <property type="match status" value="1"/>
</dbReference>
<dbReference type="HAMAP" id="MF_00689">
    <property type="entry name" value="Bpt"/>
    <property type="match status" value="1"/>
</dbReference>